<evidence type="ECO:0000256" key="2">
    <source>
        <dbReference type="ARBA" id="ARBA00022729"/>
    </source>
</evidence>
<evidence type="ECO:0000256" key="8">
    <source>
        <dbReference type="ARBA" id="ARBA00023326"/>
    </source>
</evidence>
<organism evidence="12">
    <name type="scientific">Psilocybe cubensis</name>
    <name type="common">Psychedelic mushroom</name>
    <name type="synonym">Stropharia cubensis</name>
    <dbReference type="NCBI Taxonomy" id="181762"/>
    <lineage>
        <taxon>Eukaryota</taxon>
        <taxon>Fungi</taxon>
        <taxon>Dikarya</taxon>
        <taxon>Basidiomycota</taxon>
        <taxon>Agaricomycotina</taxon>
        <taxon>Agaricomycetes</taxon>
        <taxon>Agaricomycetidae</taxon>
        <taxon>Agaricales</taxon>
        <taxon>Agaricineae</taxon>
        <taxon>Strophariaceae</taxon>
        <taxon>Psilocybe</taxon>
    </lineage>
</organism>
<evidence type="ECO:0000256" key="9">
    <source>
        <dbReference type="RuleBase" id="RU000489"/>
    </source>
</evidence>
<feature type="region of interest" description="Disordered" evidence="10">
    <location>
        <begin position="1009"/>
        <end position="1035"/>
    </location>
</feature>
<evidence type="ECO:0000256" key="7">
    <source>
        <dbReference type="ARBA" id="ARBA00023295"/>
    </source>
</evidence>
<dbReference type="InterPro" id="IPR017853">
    <property type="entry name" value="GH"/>
</dbReference>
<dbReference type="InterPro" id="IPR001223">
    <property type="entry name" value="Glyco_hydro18_cat"/>
</dbReference>
<keyword evidence="6" id="KW-0119">Carbohydrate metabolism</keyword>
<keyword evidence="3 9" id="KW-0378">Hydrolase</keyword>
<dbReference type="GO" id="GO:0008843">
    <property type="term" value="F:endochitinase activity"/>
    <property type="evidence" value="ECO:0007669"/>
    <property type="project" value="UniProtKB-EC"/>
</dbReference>
<dbReference type="InterPro" id="IPR001579">
    <property type="entry name" value="Glyco_hydro_18_chit_AS"/>
</dbReference>
<dbReference type="InterPro" id="IPR011583">
    <property type="entry name" value="Chitinase_II/V-like_cat"/>
</dbReference>
<dbReference type="Gene3D" id="3.10.50.10">
    <property type="match status" value="1"/>
</dbReference>
<evidence type="ECO:0000256" key="10">
    <source>
        <dbReference type="SAM" id="MobiDB-lite"/>
    </source>
</evidence>
<keyword evidence="8" id="KW-0624">Polysaccharide degradation</keyword>
<keyword evidence="5" id="KW-0325">Glycoprotein</keyword>
<dbReference type="SMART" id="SM00636">
    <property type="entry name" value="Glyco_18"/>
    <property type="match status" value="1"/>
</dbReference>
<dbReference type="PROSITE" id="PS01095">
    <property type="entry name" value="GH18_1"/>
    <property type="match status" value="1"/>
</dbReference>
<evidence type="ECO:0000256" key="1">
    <source>
        <dbReference type="ARBA" id="ARBA00000822"/>
    </source>
</evidence>
<feature type="region of interest" description="Disordered" evidence="10">
    <location>
        <begin position="465"/>
        <end position="500"/>
    </location>
</feature>
<accession>A0A8H7XQ29</accession>
<dbReference type="SUPFAM" id="SSF54556">
    <property type="entry name" value="Chitinase insertion domain"/>
    <property type="match status" value="1"/>
</dbReference>
<evidence type="ECO:0000256" key="5">
    <source>
        <dbReference type="ARBA" id="ARBA00023180"/>
    </source>
</evidence>
<dbReference type="InterPro" id="IPR029070">
    <property type="entry name" value="Chitinase_insertion_sf"/>
</dbReference>
<dbReference type="InterPro" id="IPR050314">
    <property type="entry name" value="Glycosyl_Hydrlase_18"/>
</dbReference>
<evidence type="ECO:0000256" key="3">
    <source>
        <dbReference type="ARBA" id="ARBA00022801"/>
    </source>
</evidence>
<evidence type="ECO:0000313" key="12">
    <source>
        <dbReference type="EMBL" id="KAG5164947.1"/>
    </source>
</evidence>
<feature type="compositionally biased region" description="Acidic residues" evidence="10">
    <location>
        <begin position="1023"/>
        <end position="1034"/>
    </location>
</feature>
<reference evidence="12" key="1">
    <citation type="submission" date="2021-02" db="EMBL/GenBank/DDBJ databases">
        <title>Psilocybe cubensis genome.</title>
        <authorList>
            <person name="Mckernan K.J."/>
            <person name="Crawford S."/>
            <person name="Trippe A."/>
            <person name="Kane L.T."/>
            <person name="Mclaughlin S."/>
        </authorList>
    </citation>
    <scope>NUCLEOTIDE SEQUENCE [LARGE SCALE GENOMIC DNA]</scope>
    <source>
        <strain evidence="12">MGC-MH-2018</strain>
    </source>
</reference>
<feature type="compositionally biased region" description="Acidic residues" evidence="10">
    <location>
        <begin position="480"/>
        <end position="492"/>
    </location>
</feature>
<keyword evidence="4" id="KW-0146">Chitin degradation</keyword>
<dbReference type="EMBL" id="JAFIQS010000010">
    <property type="protein sequence ID" value="KAG5164947.1"/>
    <property type="molecule type" value="Genomic_DNA"/>
</dbReference>
<name>A0A8H7XQ29_PSICU</name>
<evidence type="ECO:0000256" key="6">
    <source>
        <dbReference type="ARBA" id="ARBA00023277"/>
    </source>
</evidence>
<dbReference type="SUPFAM" id="SSF51445">
    <property type="entry name" value="(Trans)glycosidases"/>
    <property type="match status" value="1"/>
</dbReference>
<dbReference type="PANTHER" id="PTHR11177:SF397">
    <property type="entry name" value="CHITINASE"/>
    <property type="match status" value="1"/>
</dbReference>
<keyword evidence="7 9" id="KW-0326">Glycosidase</keyword>
<dbReference type="FunFam" id="3.10.50.10:FF:000003">
    <property type="entry name" value="Class V chitinase CHIT5b"/>
    <property type="match status" value="1"/>
</dbReference>
<protein>
    <recommendedName>
        <fullName evidence="11">GH18 domain-containing protein</fullName>
    </recommendedName>
</protein>
<dbReference type="PANTHER" id="PTHR11177">
    <property type="entry name" value="CHITINASE"/>
    <property type="match status" value="1"/>
</dbReference>
<dbReference type="Gene3D" id="3.20.20.80">
    <property type="entry name" value="Glycosidases"/>
    <property type="match status" value="1"/>
</dbReference>
<keyword evidence="2" id="KW-0732">Signal</keyword>
<dbReference type="GO" id="GO:0006032">
    <property type="term" value="P:chitin catabolic process"/>
    <property type="evidence" value="ECO:0007669"/>
    <property type="project" value="UniProtKB-KW"/>
</dbReference>
<dbReference type="PROSITE" id="PS51910">
    <property type="entry name" value="GH18_2"/>
    <property type="match status" value="1"/>
</dbReference>
<dbReference type="GO" id="GO:0000272">
    <property type="term" value="P:polysaccharide catabolic process"/>
    <property type="evidence" value="ECO:0007669"/>
    <property type="project" value="UniProtKB-KW"/>
</dbReference>
<dbReference type="GO" id="GO:0008061">
    <property type="term" value="F:chitin binding"/>
    <property type="evidence" value="ECO:0007669"/>
    <property type="project" value="InterPro"/>
</dbReference>
<comment type="catalytic activity">
    <reaction evidence="1">
        <text>Random endo-hydrolysis of N-acetyl-beta-D-glucosaminide (1-&gt;4)-beta-linkages in chitin and chitodextrins.</text>
        <dbReference type="EC" id="3.2.1.14"/>
    </reaction>
</comment>
<gene>
    <name evidence="12" type="ORF">JR316_009637</name>
</gene>
<evidence type="ECO:0000256" key="4">
    <source>
        <dbReference type="ARBA" id="ARBA00023024"/>
    </source>
</evidence>
<proteinExistence type="predicted"/>
<feature type="domain" description="GH18" evidence="11">
    <location>
        <begin position="1"/>
        <end position="348"/>
    </location>
</feature>
<sequence length="1293" mass="140230">MYRASSRVCDAWFPQNIPASGYTHLNYAFASIDPNTFEVVPALADDIPNYTAFTGLKQANPNLKTYISVGGWSFNDPPTQHVFSDTASSLVNQRAFAKSLVSFMVQYGFDGVDIDWEYPVACERGGVPADKENMVALFKTMRETFDASGHTFGITFTAPSSFWYLQHYDLLGLLSYADWVNLMSYDLHGVWDEKDVYIGSVVQAHTNLTEIVQSVQLFQRVGVPLEKIVLGMGFYGRTFQLTDPTCTTPGCHFSGPAPGGPCTASDGILSFAEIEQIVAQSNSTPVYDKTAQVKYLVYDDDNWVSYDDAVTFQAKVSWAKGAGLGGLMVWALDLDDFDSTANNALLDGNIPKAHDLNSGYVQMTGVLRTLFPFQSIKQRIADPIQQALAEENLLGSQFAVLLISNRKAVSGEVLHHSATVFVNVCPTGTFVKDRDYYGDTGIFHACFMQEKQLCCAPPKGASTTSPFNPADLFPNPPADGDLDWDLQDDPIDESAPNGGDAANDNSFGLLALDGPSNLLSSVGISSDWVILGCQDNSDTLQTVTAFCSAKNTIVKMPPGCGGTFARLAHLEINPDMTVPDTHAGRKPEANPVYEMHFDYNFHLIWRSETRTADDGEVLLRADVTTLPGYWAEIDTADPGSSVRRDLEERWFGGFDDWLKRLTKVKSDTSADLVMQKSFSSVLFSASQHCESEDGTLTFDASISVTAQGNARAHLNYGFYLEGSLFPLNVDSAYVYANSDASASLGFAVTGRAELQYDTGRIPLVPELAWPGLKWPGIITVGPTFNIYGQIIGQLSLSGTFGATAAYTLPQGHVSFGLVGGTQTPVDKGSDTAPGQEYGWTIQPTLDVELGGSLGVHVIPEAAAVFTVFPGTPLEIGAQATITVDGALVMSFNANLQGVDASIDAQVDFLAGASGLGGTVGPFNFFHQDYNLYSTSISFSDSPARRSIYTPRDLPGNESVGFSMAKPFRKKRHGGTGSNLQYFEAREGSLESRGLFSGLFDCPHPKENNGTSGSCADALADSVPDPDPDDGDDELETRSEEHIAYQNTLPDGIWDLLELDDLSTTAADWGARNSYAARTTSRNDDGYAKEHVYEMQFMTDVVVKNVDLRGMSACNWLKTYVFSPFGTQGVILADALRSIQPTGTDEMPVLLGIANSAKEAFLAGQKEFRTLANMQGPSKDASAILFLLRAAGVATDYLQDRTIEIEFKIRADSVRQLWINFIAEYEAAFPPAQPFDVSTAYKNWINGLLTGFNSRAATFLANAKTALIGKIPQGQTTVSVNLPISVSNVPALLW</sequence>
<evidence type="ECO:0000259" key="11">
    <source>
        <dbReference type="PROSITE" id="PS51910"/>
    </source>
</evidence>
<comment type="caution">
    <text evidence="12">The sequence shown here is derived from an EMBL/GenBank/DDBJ whole genome shotgun (WGS) entry which is preliminary data.</text>
</comment>
<dbReference type="Pfam" id="PF00704">
    <property type="entry name" value="Glyco_hydro_18"/>
    <property type="match status" value="1"/>
</dbReference>